<dbReference type="GO" id="GO:0016887">
    <property type="term" value="F:ATP hydrolysis activity"/>
    <property type="evidence" value="ECO:0007669"/>
    <property type="project" value="InterPro"/>
</dbReference>
<dbReference type="EMBL" id="ACYY01000001">
    <property type="protein sequence ID" value="EEW26829.1"/>
    <property type="molecule type" value="Genomic_DNA"/>
</dbReference>
<evidence type="ECO:0000256" key="2">
    <source>
        <dbReference type="ARBA" id="ARBA00022475"/>
    </source>
</evidence>
<organism evidence="10 11">
    <name type="scientific">Rhodobacter ferrooxidans</name>
    <dbReference type="NCBI Taxonomy" id="371731"/>
    <lineage>
        <taxon>Bacteria</taxon>
        <taxon>Pseudomonadati</taxon>
        <taxon>Pseudomonadota</taxon>
        <taxon>Alphaproteobacteria</taxon>
        <taxon>Rhodobacterales</taxon>
        <taxon>Rhodobacter group</taxon>
        <taxon>Rhodobacter</taxon>
    </lineage>
</organism>
<reference evidence="10 11" key="1">
    <citation type="submission" date="2009-08" db="EMBL/GenBank/DDBJ databases">
        <title>The draft genome of Rhodobacter sp. SW2.</title>
        <authorList>
            <consortium name="US DOE Joint Genome Institute (JGI-PGF)"/>
            <person name="Lucas S."/>
            <person name="Copeland A."/>
            <person name="Lapidus A."/>
            <person name="Glavina del Rio T."/>
            <person name="Tice H."/>
            <person name="Bruce D."/>
            <person name="Goodwin L."/>
            <person name="Pitluck S."/>
            <person name="Larimer F."/>
            <person name="Land M.L."/>
            <person name="Hauser L."/>
            <person name="Emerson D."/>
        </authorList>
    </citation>
    <scope>NUCLEOTIDE SEQUENCE [LARGE SCALE GENOMIC DNA]</scope>
    <source>
        <strain evidence="10 11">SW2</strain>
    </source>
</reference>
<dbReference type="PANTHER" id="PTHR43790:SF3">
    <property type="entry name" value="D-ALLOSE IMPORT ATP-BINDING PROTEIN ALSA-RELATED"/>
    <property type="match status" value="1"/>
</dbReference>
<evidence type="ECO:0000256" key="8">
    <source>
        <dbReference type="ARBA" id="ARBA00023136"/>
    </source>
</evidence>
<dbReference type="OrthoDB" id="9805029at2"/>
<keyword evidence="6" id="KW-0067">ATP-binding</keyword>
<proteinExistence type="predicted"/>
<evidence type="ECO:0000256" key="4">
    <source>
        <dbReference type="ARBA" id="ARBA00022737"/>
    </source>
</evidence>
<evidence type="ECO:0000256" key="7">
    <source>
        <dbReference type="ARBA" id="ARBA00022967"/>
    </source>
</evidence>
<dbReference type="RefSeq" id="WP_008026875.1">
    <property type="nucleotide sequence ID" value="NZ_ACYY01000001.1"/>
</dbReference>
<dbReference type="CDD" id="cd03216">
    <property type="entry name" value="ABC_Carb_Monos_I"/>
    <property type="match status" value="1"/>
</dbReference>
<comment type="caution">
    <text evidence="10">The sequence shown here is derived from an EMBL/GenBank/DDBJ whole genome shotgun (WGS) entry which is preliminary data.</text>
</comment>
<protein>
    <submittedName>
        <fullName evidence="10">ABC transporter related protein</fullName>
    </submittedName>
</protein>
<evidence type="ECO:0000256" key="3">
    <source>
        <dbReference type="ARBA" id="ARBA00022597"/>
    </source>
</evidence>
<dbReference type="SMART" id="SM00382">
    <property type="entry name" value="AAA"/>
    <property type="match status" value="2"/>
</dbReference>
<dbReference type="PANTHER" id="PTHR43790">
    <property type="entry name" value="CARBOHYDRATE TRANSPORT ATP-BINDING PROTEIN MG119-RELATED"/>
    <property type="match status" value="1"/>
</dbReference>
<dbReference type="InterPro" id="IPR003593">
    <property type="entry name" value="AAA+_ATPase"/>
</dbReference>
<keyword evidence="7" id="KW-1278">Translocase</keyword>
<evidence type="ECO:0000313" key="11">
    <source>
        <dbReference type="Proteomes" id="UP000010121"/>
    </source>
</evidence>
<keyword evidence="1" id="KW-0813">Transport</keyword>
<keyword evidence="3" id="KW-0762">Sugar transport</keyword>
<keyword evidence="8" id="KW-0472">Membrane</keyword>
<dbReference type="InterPro" id="IPR017871">
    <property type="entry name" value="ABC_transporter-like_CS"/>
</dbReference>
<dbReference type="eggNOG" id="COG1129">
    <property type="taxonomic scope" value="Bacteria"/>
</dbReference>
<dbReference type="InterPro" id="IPR003439">
    <property type="entry name" value="ABC_transporter-like_ATP-bd"/>
</dbReference>
<dbReference type="PROSITE" id="PS00211">
    <property type="entry name" value="ABC_TRANSPORTER_1"/>
    <property type="match status" value="1"/>
</dbReference>
<dbReference type="AlphaFoldDB" id="C8RW86"/>
<name>C8RW86_9RHOB</name>
<sequence>MPQLSLSGLVKTYGAARALDGAGLVLRGGEVHALMGENGAGKSTLIRILAGLERADAGEILLDGRVLTLGSPAAAEAAGLRFLHQELQVVPGLSVAENMHLARDYPTRFGLVDWRALHLAAEAALQRLGVGHIGARVPMARLGPGDQMLVRIAATLLQGSGPAPWLYVLDEPTAALTGAEAARLFTAIARLKAAGAGVLYVSHRMDEVLALADRVTVLRDGAHTSTEARADTDQARLIHAMTGRELSDMYPARQTAALGPVLLSVRGLAAAGLASLDLDLRAGEVVGLAGLAGSGRNAALKALIGAVARRGRVELAGAALAVTPAGTWAQGLAYVPRERRAEGVMLLRALAETVSLPHLGALSRLGFLDRRAERGAVAARGAEVRLKARGPGQPVGQLSGGNQQKVLFARALLGRPKVLLLDEPTRGVDVGAKFDIYSLIRGLSAQGVAVLIASSDLPELIGLCDRIAVLHGGVHTQTLAAEGLTEAELLARCYESPTR</sequence>
<keyword evidence="2" id="KW-1003">Cell membrane</keyword>
<dbReference type="SUPFAM" id="SSF52540">
    <property type="entry name" value="P-loop containing nucleoside triphosphate hydrolases"/>
    <property type="match status" value="2"/>
</dbReference>
<evidence type="ECO:0000256" key="5">
    <source>
        <dbReference type="ARBA" id="ARBA00022741"/>
    </source>
</evidence>
<dbReference type="InterPro" id="IPR050107">
    <property type="entry name" value="ABC_carbohydrate_import_ATPase"/>
</dbReference>
<dbReference type="STRING" id="371731.Rsw2DRAFT_0064"/>
<evidence type="ECO:0000256" key="6">
    <source>
        <dbReference type="ARBA" id="ARBA00022840"/>
    </source>
</evidence>
<dbReference type="CDD" id="cd03215">
    <property type="entry name" value="ABC_Carb_Monos_II"/>
    <property type="match status" value="1"/>
</dbReference>
<keyword evidence="11" id="KW-1185">Reference proteome</keyword>
<dbReference type="Pfam" id="PF00005">
    <property type="entry name" value="ABC_tran"/>
    <property type="match status" value="2"/>
</dbReference>
<dbReference type="InterPro" id="IPR027417">
    <property type="entry name" value="P-loop_NTPase"/>
</dbReference>
<evidence type="ECO:0000256" key="1">
    <source>
        <dbReference type="ARBA" id="ARBA00022448"/>
    </source>
</evidence>
<keyword evidence="5" id="KW-0547">Nucleotide-binding</keyword>
<feature type="domain" description="ABC transporter" evidence="9">
    <location>
        <begin position="4"/>
        <end position="497"/>
    </location>
</feature>
<dbReference type="Gene3D" id="3.40.50.300">
    <property type="entry name" value="P-loop containing nucleotide triphosphate hydrolases"/>
    <property type="match status" value="2"/>
</dbReference>
<evidence type="ECO:0000313" key="10">
    <source>
        <dbReference type="EMBL" id="EEW26829.1"/>
    </source>
</evidence>
<accession>C8RW86</accession>
<gene>
    <name evidence="10" type="ORF">Rsw2DRAFT_0064</name>
</gene>
<evidence type="ECO:0000259" key="9">
    <source>
        <dbReference type="PROSITE" id="PS50893"/>
    </source>
</evidence>
<keyword evidence="4" id="KW-0677">Repeat</keyword>
<dbReference type="GO" id="GO:0005524">
    <property type="term" value="F:ATP binding"/>
    <property type="evidence" value="ECO:0007669"/>
    <property type="project" value="UniProtKB-KW"/>
</dbReference>
<dbReference type="PROSITE" id="PS50893">
    <property type="entry name" value="ABC_TRANSPORTER_2"/>
    <property type="match status" value="1"/>
</dbReference>
<dbReference type="Proteomes" id="UP000010121">
    <property type="component" value="Unassembled WGS sequence"/>
</dbReference>